<keyword evidence="7" id="KW-0378">Hydrolase</keyword>
<protein>
    <recommendedName>
        <fullName evidence="6">Probable succinyl-diaminopimelate desuccinylase</fullName>
        <ecNumber evidence="5">3.5.1.18</ecNumber>
    </recommendedName>
</protein>
<dbReference type="EC" id="3.5.1.18" evidence="5"/>
<keyword evidence="13" id="KW-1185">Reference proteome</keyword>
<evidence type="ECO:0000256" key="3">
    <source>
        <dbReference type="ARBA" id="ARBA00005130"/>
    </source>
</evidence>
<evidence type="ECO:0000256" key="2">
    <source>
        <dbReference type="ARBA" id="ARBA00001947"/>
    </source>
</evidence>
<feature type="domain" description="Peptidase M20 dimerisation" evidence="11">
    <location>
        <begin position="169"/>
        <end position="277"/>
    </location>
</feature>
<dbReference type="PANTHER" id="PTHR43808:SF25">
    <property type="entry name" value="PEPTIDASE M20 DIMERISATION DOMAIN-CONTAINING PROTEIN"/>
    <property type="match status" value="1"/>
</dbReference>
<comment type="similarity">
    <text evidence="4">Belongs to the peptidase M20A family.</text>
</comment>
<dbReference type="EMBL" id="JAGSPA010000001">
    <property type="protein sequence ID" value="MBV7256133.1"/>
    <property type="molecule type" value="Genomic_DNA"/>
</dbReference>
<dbReference type="InterPro" id="IPR002933">
    <property type="entry name" value="Peptidase_M20"/>
</dbReference>
<evidence type="ECO:0000256" key="6">
    <source>
        <dbReference type="ARBA" id="ARBA00016853"/>
    </source>
</evidence>
<dbReference type="Pfam" id="PF01546">
    <property type="entry name" value="Peptidase_M20"/>
    <property type="match status" value="1"/>
</dbReference>
<reference evidence="12 13" key="1">
    <citation type="submission" date="2021-04" db="EMBL/GenBank/DDBJ databases">
        <authorList>
            <person name="Pira H."/>
            <person name="Risdian C."/>
            <person name="Wink J."/>
        </authorList>
    </citation>
    <scope>NUCLEOTIDE SEQUENCE [LARGE SCALE GENOMIC DNA]</scope>
    <source>
        <strain evidence="12 13">WHA3</strain>
    </source>
</reference>
<evidence type="ECO:0000256" key="7">
    <source>
        <dbReference type="ARBA" id="ARBA00022801"/>
    </source>
</evidence>
<dbReference type="InterPro" id="IPR001261">
    <property type="entry name" value="ArgE/DapE_CS"/>
</dbReference>
<evidence type="ECO:0000256" key="4">
    <source>
        <dbReference type="ARBA" id="ARBA00006247"/>
    </source>
</evidence>
<evidence type="ECO:0000259" key="11">
    <source>
        <dbReference type="Pfam" id="PF07687"/>
    </source>
</evidence>
<dbReference type="RefSeq" id="WP_218444580.1">
    <property type="nucleotide sequence ID" value="NZ_JAGSPA010000001.1"/>
</dbReference>
<comment type="pathway">
    <text evidence="3">Amino-acid biosynthesis; L-lysine biosynthesis via DAP pathway; LL-2,6-diaminopimelate from (S)-tetrahydrodipicolinate (succinylase route): step 3/3.</text>
</comment>
<accession>A0ABS6SCI4</accession>
<dbReference type="Pfam" id="PF07687">
    <property type="entry name" value="M20_dimer"/>
    <property type="match status" value="1"/>
</dbReference>
<dbReference type="InterPro" id="IPR010182">
    <property type="entry name" value="ArgE/DapE"/>
</dbReference>
<dbReference type="NCBIfam" id="TIGR01910">
    <property type="entry name" value="DapE-ArgE"/>
    <property type="match status" value="1"/>
</dbReference>
<keyword evidence="9" id="KW-0170">Cobalt</keyword>
<comment type="cofactor">
    <cofactor evidence="2">
        <name>Zn(2+)</name>
        <dbReference type="ChEBI" id="CHEBI:29105"/>
    </cofactor>
</comment>
<dbReference type="PANTHER" id="PTHR43808">
    <property type="entry name" value="ACETYLORNITHINE DEACETYLASE"/>
    <property type="match status" value="1"/>
</dbReference>
<dbReference type="PROSITE" id="PS00758">
    <property type="entry name" value="ARGE_DAPE_CPG2_1"/>
    <property type="match status" value="1"/>
</dbReference>
<dbReference type="InterPro" id="IPR050072">
    <property type="entry name" value="Peptidase_M20A"/>
</dbReference>
<organism evidence="12 13">
    <name type="scientific">Pacificimonas pallii</name>
    <dbReference type="NCBI Taxonomy" id="2827236"/>
    <lineage>
        <taxon>Bacteria</taxon>
        <taxon>Pseudomonadati</taxon>
        <taxon>Pseudomonadota</taxon>
        <taxon>Alphaproteobacteria</taxon>
        <taxon>Sphingomonadales</taxon>
        <taxon>Sphingosinicellaceae</taxon>
        <taxon>Pacificimonas</taxon>
    </lineage>
</organism>
<evidence type="ECO:0000256" key="5">
    <source>
        <dbReference type="ARBA" id="ARBA00011921"/>
    </source>
</evidence>
<gene>
    <name evidence="12" type="ORF">KCG44_04975</name>
</gene>
<comment type="caution">
    <text evidence="12">The sequence shown here is derived from an EMBL/GenBank/DDBJ whole genome shotgun (WGS) entry which is preliminary data.</text>
</comment>
<comment type="catalytic activity">
    <reaction evidence="10">
        <text>N-succinyl-(2S,6S)-2,6-diaminopimelate + H2O = (2S,6S)-2,6-diaminopimelate + succinate</text>
        <dbReference type="Rhea" id="RHEA:22608"/>
        <dbReference type="ChEBI" id="CHEBI:15377"/>
        <dbReference type="ChEBI" id="CHEBI:30031"/>
        <dbReference type="ChEBI" id="CHEBI:57609"/>
        <dbReference type="ChEBI" id="CHEBI:58087"/>
        <dbReference type="EC" id="3.5.1.18"/>
    </reaction>
</comment>
<evidence type="ECO:0000256" key="8">
    <source>
        <dbReference type="ARBA" id="ARBA00022833"/>
    </source>
</evidence>
<dbReference type="Proteomes" id="UP000722336">
    <property type="component" value="Unassembled WGS sequence"/>
</dbReference>
<comment type="cofactor">
    <cofactor evidence="1">
        <name>Co(2+)</name>
        <dbReference type="ChEBI" id="CHEBI:48828"/>
    </cofactor>
</comment>
<sequence>MKSESLLRELVAIDSVNPALVPGAAGETQVARFIERWLDERGLAHQWIEPVPGRPSIVSHLKGSAGGPTLMLNGHIDVVGVEGYQGDPFIPETRGGRLYGRGSSDMKSGVAAMMMAFERLRGADLRGDVILACVADEEHASIGTQAILDAGVRADAAIVCEPVGYELVTAHKGFIWFDVEFRGRAAHGSRPDKGVDAIVKAGKFLSALEDYAQDLADRPSHPRLGNGSVHASLIEGGNELSTYPAHCKLSLERRTVPGETGETVRAELEAIIQRLSESDQQFDATLISSLERNPYACPENAPIQAVVEHQAERVTGRVLGRSVMNGWTDCGLLGAAGIHSVLIGPGGTGGHSAEESVDLASVDELAEIIYHVALEYCR</sequence>
<keyword evidence="8" id="KW-0862">Zinc</keyword>
<name>A0ABS6SCI4_9SPHN</name>
<dbReference type="InterPro" id="IPR011650">
    <property type="entry name" value="Peptidase_M20_dimer"/>
</dbReference>
<evidence type="ECO:0000313" key="12">
    <source>
        <dbReference type="EMBL" id="MBV7256133.1"/>
    </source>
</evidence>
<evidence type="ECO:0000313" key="13">
    <source>
        <dbReference type="Proteomes" id="UP000722336"/>
    </source>
</evidence>
<evidence type="ECO:0000256" key="1">
    <source>
        <dbReference type="ARBA" id="ARBA00001941"/>
    </source>
</evidence>
<evidence type="ECO:0000256" key="9">
    <source>
        <dbReference type="ARBA" id="ARBA00023285"/>
    </source>
</evidence>
<proteinExistence type="inferred from homology"/>
<evidence type="ECO:0000256" key="10">
    <source>
        <dbReference type="ARBA" id="ARBA00051301"/>
    </source>
</evidence>